<dbReference type="Gene3D" id="3.40.50.880">
    <property type="match status" value="1"/>
</dbReference>
<dbReference type="SUPFAM" id="SSF52317">
    <property type="entry name" value="Class I glutamine amidotransferase-like"/>
    <property type="match status" value="1"/>
</dbReference>
<dbReference type="EMBL" id="BMMQ01000005">
    <property type="protein sequence ID" value="GGO64001.1"/>
    <property type="molecule type" value="Genomic_DNA"/>
</dbReference>
<dbReference type="RefSeq" id="WP_188701068.1">
    <property type="nucleotide sequence ID" value="NZ_BMMQ01000005.1"/>
</dbReference>
<gene>
    <name evidence="2" type="ORF">GCM10010910_17820</name>
</gene>
<comment type="caution">
    <text evidence="2">The sequence shown here is derived from an EMBL/GenBank/DDBJ whole genome shotgun (WGS) entry which is preliminary data.</text>
</comment>
<accession>A0ABQ2N231</accession>
<protein>
    <recommendedName>
        <fullName evidence="1">ThuA-like domain-containing protein</fullName>
    </recommendedName>
</protein>
<organism evidence="2 3">
    <name type="scientific">Microbacterium nanhaiense</name>
    <dbReference type="NCBI Taxonomy" id="1301026"/>
    <lineage>
        <taxon>Bacteria</taxon>
        <taxon>Bacillati</taxon>
        <taxon>Actinomycetota</taxon>
        <taxon>Actinomycetes</taxon>
        <taxon>Micrococcales</taxon>
        <taxon>Microbacteriaceae</taxon>
        <taxon>Microbacterium</taxon>
    </lineage>
</organism>
<dbReference type="Proteomes" id="UP000638043">
    <property type="component" value="Unassembled WGS sequence"/>
</dbReference>
<dbReference type="InterPro" id="IPR029010">
    <property type="entry name" value="ThuA-like"/>
</dbReference>
<proteinExistence type="predicted"/>
<evidence type="ECO:0000313" key="2">
    <source>
        <dbReference type="EMBL" id="GGO64001.1"/>
    </source>
</evidence>
<dbReference type="Pfam" id="PF06283">
    <property type="entry name" value="ThuA"/>
    <property type="match status" value="1"/>
</dbReference>
<reference evidence="3" key="1">
    <citation type="journal article" date="2019" name="Int. J. Syst. Evol. Microbiol.">
        <title>The Global Catalogue of Microorganisms (GCM) 10K type strain sequencing project: providing services to taxonomists for standard genome sequencing and annotation.</title>
        <authorList>
            <consortium name="The Broad Institute Genomics Platform"/>
            <consortium name="The Broad Institute Genome Sequencing Center for Infectious Disease"/>
            <person name="Wu L."/>
            <person name="Ma J."/>
        </authorList>
    </citation>
    <scope>NUCLEOTIDE SEQUENCE [LARGE SCALE GENOMIC DNA]</scope>
    <source>
        <strain evidence="3">CGMCC 4.7181</strain>
    </source>
</reference>
<evidence type="ECO:0000259" key="1">
    <source>
        <dbReference type="Pfam" id="PF06283"/>
    </source>
</evidence>
<keyword evidence="3" id="KW-1185">Reference proteome</keyword>
<dbReference type="InterPro" id="IPR029062">
    <property type="entry name" value="Class_I_gatase-like"/>
</dbReference>
<name>A0ABQ2N231_9MICO</name>
<feature type="domain" description="ThuA-like" evidence="1">
    <location>
        <begin position="20"/>
        <end position="213"/>
    </location>
</feature>
<evidence type="ECO:0000313" key="3">
    <source>
        <dbReference type="Proteomes" id="UP000638043"/>
    </source>
</evidence>
<sequence>MLAIIATADGRYRDPWHPFDETTPALAGVLNDAGFDTHILPVDEALDNLTTAELLAVNAGDPWRHETIPLGAPTAAVHGLDAALGRGIGVLAMHTSLASLRDYPSWPVAVGGMWVPGMSMHPPRDDARFEWDPSHPLAGSEPLEAFDERYSYMQQFGTRDVVATHRHDGHDHPVVWTRQHGASRVAVDLLGHGPESYESTSHRALLARLARWAARVA</sequence>